<keyword evidence="2" id="KW-0489">Methyltransferase</keyword>
<dbReference type="SUPFAM" id="SSF53335">
    <property type="entry name" value="S-adenosyl-L-methionine-dependent methyltransferases"/>
    <property type="match status" value="1"/>
</dbReference>
<protein>
    <recommendedName>
        <fullName evidence="5">Methyltransferase domain-containing protein</fullName>
    </recommendedName>
</protein>
<dbReference type="InterPro" id="IPR051419">
    <property type="entry name" value="Lys/N-term_MeTrsfase_sf"/>
</dbReference>
<dbReference type="PANTHER" id="PTHR12176">
    <property type="entry name" value="SAM-DEPENDENT METHYLTRANSFERASE SUPERFAMILY PROTEIN"/>
    <property type="match status" value="1"/>
</dbReference>
<evidence type="ECO:0000256" key="4">
    <source>
        <dbReference type="SAM" id="MobiDB-lite"/>
    </source>
</evidence>
<dbReference type="AlphaFoldDB" id="A0A813GRE1"/>
<dbReference type="PANTHER" id="PTHR12176:SF80">
    <property type="entry name" value="EEF1A LYSINE METHYLTRANSFERASE 4"/>
    <property type="match status" value="1"/>
</dbReference>
<organism evidence="6 7">
    <name type="scientific">Polarella glacialis</name>
    <name type="common">Dinoflagellate</name>
    <dbReference type="NCBI Taxonomy" id="89957"/>
    <lineage>
        <taxon>Eukaryota</taxon>
        <taxon>Sar</taxon>
        <taxon>Alveolata</taxon>
        <taxon>Dinophyceae</taxon>
        <taxon>Suessiales</taxon>
        <taxon>Suessiaceae</taxon>
        <taxon>Polarella</taxon>
    </lineage>
</organism>
<evidence type="ECO:0000256" key="2">
    <source>
        <dbReference type="ARBA" id="ARBA00022603"/>
    </source>
</evidence>
<feature type="compositionally biased region" description="Low complexity" evidence="4">
    <location>
        <begin position="207"/>
        <end position="219"/>
    </location>
</feature>
<dbReference type="Pfam" id="PF13847">
    <property type="entry name" value="Methyltransf_31"/>
    <property type="match status" value="1"/>
</dbReference>
<feature type="region of interest" description="Disordered" evidence="4">
    <location>
        <begin position="204"/>
        <end position="224"/>
    </location>
</feature>
<dbReference type="GO" id="GO:0008168">
    <property type="term" value="F:methyltransferase activity"/>
    <property type="evidence" value="ECO:0007669"/>
    <property type="project" value="UniProtKB-KW"/>
</dbReference>
<evidence type="ECO:0000313" key="6">
    <source>
        <dbReference type="EMBL" id="CAE8629662.1"/>
    </source>
</evidence>
<evidence type="ECO:0000256" key="3">
    <source>
        <dbReference type="ARBA" id="ARBA00022679"/>
    </source>
</evidence>
<comment type="similarity">
    <text evidence="1">Belongs to the methyltransferase superfamily.</text>
</comment>
<dbReference type="CDD" id="cd02440">
    <property type="entry name" value="AdoMet_MTases"/>
    <property type="match status" value="1"/>
</dbReference>
<dbReference type="InterPro" id="IPR025714">
    <property type="entry name" value="Methyltranfer_dom"/>
</dbReference>
<evidence type="ECO:0000259" key="5">
    <source>
        <dbReference type="Pfam" id="PF13847"/>
    </source>
</evidence>
<evidence type="ECO:0000313" key="7">
    <source>
        <dbReference type="Proteomes" id="UP000654075"/>
    </source>
</evidence>
<name>A0A813GRE1_POLGL</name>
<evidence type="ECO:0000256" key="1">
    <source>
        <dbReference type="ARBA" id="ARBA00008361"/>
    </source>
</evidence>
<gene>
    <name evidence="6" type="ORF">PGLA1383_LOCUS46089</name>
</gene>
<dbReference type="EMBL" id="CAJNNV010029680">
    <property type="protein sequence ID" value="CAE8629662.1"/>
    <property type="molecule type" value="Genomic_DNA"/>
</dbReference>
<proteinExistence type="inferred from homology"/>
<dbReference type="GO" id="GO:0032259">
    <property type="term" value="P:methylation"/>
    <property type="evidence" value="ECO:0007669"/>
    <property type="project" value="UniProtKB-KW"/>
</dbReference>
<dbReference type="Gene3D" id="3.40.50.150">
    <property type="entry name" value="Vaccinia Virus protein VP39"/>
    <property type="match status" value="1"/>
</dbReference>
<dbReference type="Proteomes" id="UP000654075">
    <property type="component" value="Unassembled WGS sequence"/>
</dbReference>
<feature type="domain" description="Methyltransferase" evidence="5">
    <location>
        <begin position="55"/>
        <end position="188"/>
    </location>
</feature>
<accession>A0A813GRE1</accession>
<sequence length="249" mass="27137">MAGVDSSRFVCTQPEVLGYGDAKYWKLRYVEKVFEPFDWYLRWDQLKELVSPHLKPDAEVLILGCGTSPLAEQILAEGLASSVTCVDQCGELVEALSQKHQDKAEKLKFEALGANKLPQDWAGRFDVVVDKAMLDCIIAGRQGTQRAQAVLQAASATLKSGGRYVCVSHAGPMQRLPLLGSARSQDQDLSQEFNWRVSCHTVPRPLADPGTGAPAAKGGKAPKDASELTQSAAFDAEANVYHIYICARE</sequence>
<dbReference type="InterPro" id="IPR029063">
    <property type="entry name" value="SAM-dependent_MTases_sf"/>
</dbReference>
<dbReference type="OrthoDB" id="411785at2759"/>
<keyword evidence="7" id="KW-1185">Reference proteome</keyword>
<comment type="caution">
    <text evidence="6">The sequence shown here is derived from an EMBL/GenBank/DDBJ whole genome shotgun (WGS) entry which is preliminary data.</text>
</comment>
<keyword evidence="3" id="KW-0808">Transferase</keyword>
<reference evidence="6" key="1">
    <citation type="submission" date="2021-02" db="EMBL/GenBank/DDBJ databases">
        <authorList>
            <person name="Dougan E. K."/>
            <person name="Rhodes N."/>
            <person name="Thang M."/>
            <person name="Chan C."/>
        </authorList>
    </citation>
    <scope>NUCLEOTIDE SEQUENCE</scope>
</reference>